<reference evidence="1 2" key="1">
    <citation type="journal article" date="2019" name="Genome Biol. Evol.">
        <title>Insights into the evolution of the New World diploid cottons (Gossypium, subgenus Houzingenia) based on genome sequencing.</title>
        <authorList>
            <person name="Grover C.E."/>
            <person name="Arick M.A. 2nd"/>
            <person name="Thrash A."/>
            <person name="Conover J.L."/>
            <person name="Sanders W.S."/>
            <person name="Peterson D.G."/>
            <person name="Frelichowski J.E."/>
            <person name="Scheffler J.A."/>
            <person name="Scheffler B.E."/>
            <person name="Wendel J.F."/>
        </authorList>
    </citation>
    <scope>NUCLEOTIDE SEQUENCE [LARGE SCALE GENOMIC DNA]</scope>
    <source>
        <strain evidence="1">0</strain>
        <tissue evidence="1">Leaf</tissue>
    </source>
</reference>
<dbReference type="AlphaFoldDB" id="A0A7J9HI03"/>
<evidence type="ECO:0000313" key="1">
    <source>
        <dbReference type="EMBL" id="MBA0809476.1"/>
    </source>
</evidence>
<dbReference type="EMBL" id="JABFAD010000009">
    <property type="protein sequence ID" value="MBA0809476.1"/>
    <property type="molecule type" value="Genomic_DNA"/>
</dbReference>
<proteinExistence type="predicted"/>
<comment type="caution">
    <text evidence="1">The sequence shown here is derived from an EMBL/GenBank/DDBJ whole genome shotgun (WGS) entry which is preliminary data.</text>
</comment>
<protein>
    <submittedName>
        <fullName evidence="1">Uncharacterized protein</fullName>
    </submittedName>
</protein>
<evidence type="ECO:0000313" key="2">
    <source>
        <dbReference type="Proteomes" id="UP000593560"/>
    </source>
</evidence>
<name>A0A7J9HI03_9ROSI</name>
<gene>
    <name evidence="1" type="ORF">Gohar_025125</name>
</gene>
<sequence>MSPYKFKDYSMVKMDIDVRVANSTVYTISDMNTLQKYSVVRHGVENIGIIARMSEDIESKEGDCQIACFDSSLPKIVCMDCRRNREDELK</sequence>
<dbReference type="Proteomes" id="UP000593560">
    <property type="component" value="Unassembled WGS sequence"/>
</dbReference>
<accession>A0A7J9HI03</accession>
<organism evidence="1 2">
    <name type="scientific">Gossypium harknessii</name>
    <dbReference type="NCBI Taxonomy" id="34285"/>
    <lineage>
        <taxon>Eukaryota</taxon>
        <taxon>Viridiplantae</taxon>
        <taxon>Streptophyta</taxon>
        <taxon>Embryophyta</taxon>
        <taxon>Tracheophyta</taxon>
        <taxon>Spermatophyta</taxon>
        <taxon>Magnoliopsida</taxon>
        <taxon>eudicotyledons</taxon>
        <taxon>Gunneridae</taxon>
        <taxon>Pentapetalae</taxon>
        <taxon>rosids</taxon>
        <taxon>malvids</taxon>
        <taxon>Malvales</taxon>
        <taxon>Malvaceae</taxon>
        <taxon>Malvoideae</taxon>
        <taxon>Gossypium</taxon>
    </lineage>
</organism>
<keyword evidence="2" id="KW-1185">Reference proteome</keyword>
<feature type="non-terminal residue" evidence="1">
    <location>
        <position position="90"/>
    </location>
</feature>